<feature type="region of interest" description="Disordered" evidence="1">
    <location>
        <begin position="1"/>
        <end position="69"/>
    </location>
</feature>
<feature type="non-terminal residue" evidence="3">
    <location>
        <position position="107"/>
    </location>
</feature>
<sequence length="107" mass="11228">MNGTHGLPNGSGSSLPNGRPPVVPTVQLPAHQHTHHTPASRESSVGPAGSDTSESSVDSSGNAQLKPRKLFRIRSRAGEMTFGKLLMSPIFVNPEQAGYVGFANLPN</sequence>
<feature type="compositionally biased region" description="Low complexity" evidence="1">
    <location>
        <begin position="50"/>
        <end position="60"/>
    </location>
</feature>
<keyword evidence="2" id="KW-1185">Reference proteome</keyword>
<evidence type="ECO:0000313" key="2">
    <source>
        <dbReference type="Proteomes" id="UP000694888"/>
    </source>
</evidence>
<evidence type="ECO:0000313" key="3">
    <source>
        <dbReference type="RefSeq" id="XP_012942810.1"/>
    </source>
</evidence>
<proteinExistence type="predicted"/>
<reference evidence="3" key="1">
    <citation type="submission" date="2025-08" db="UniProtKB">
        <authorList>
            <consortium name="RefSeq"/>
        </authorList>
    </citation>
    <scope>IDENTIFICATION</scope>
</reference>
<dbReference type="GeneID" id="106012943"/>
<dbReference type="RefSeq" id="XP_012942810.1">
    <property type="nucleotide sequence ID" value="XM_013087356.2"/>
</dbReference>
<evidence type="ECO:0000256" key="1">
    <source>
        <dbReference type="SAM" id="MobiDB-lite"/>
    </source>
</evidence>
<name>A0ABM1A8E8_APLCA</name>
<dbReference type="Proteomes" id="UP000694888">
    <property type="component" value="Unplaced"/>
</dbReference>
<organism evidence="2 3">
    <name type="scientific">Aplysia californica</name>
    <name type="common">California sea hare</name>
    <dbReference type="NCBI Taxonomy" id="6500"/>
    <lineage>
        <taxon>Eukaryota</taxon>
        <taxon>Metazoa</taxon>
        <taxon>Spiralia</taxon>
        <taxon>Lophotrochozoa</taxon>
        <taxon>Mollusca</taxon>
        <taxon>Gastropoda</taxon>
        <taxon>Heterobranchia</taxon>
        <taxon>Euthyneura</taxon>
        <taxon>Tectipleura</taxon>
        <taxon>Aplysiida</taxon>
        <taxon>Aplysioidea</taxon>
        <taxon>Aplysiidae</taxon>
        <taxon>Aplysia</taxon>
    </lineage>
</organism>
<accession>A0ABM1A8E8</accession>
<protein>
    <submittedName>
        <fullName evidence="3">Uncharacterized protein LOC106012943</fullName>
    </submittedName>
</protein>
<gene>
    <name evidence="3" type="primary">LOC106012943</name>
</gene>